<name>A0ABS1HH50_9BACT</name>
<dbReference type="Pfam" id="PF00041">
    <property type="entry name" value="fn3"/>
    <property type="match status" value="1"/>
</dbReference>
<accession>A0ABS1HH50</accession>
<dbReference type="SUPFAM" id="SSF49265">
    <property type="entry name" value="Fibronectin type III"/>
    <property type="match status" value="1"/>
</dbReference>
<dbReference type="Gene3D" id="2.60.40.1120">
    <property type="entry name" value="Carboxypeptidase-like, regulatory domain"/>
    <property type="match status" value="1"/>
</dbReference>
<dbReference type="RefSeq" id="WP_200464178.1">
    <property type="nucleotide sequence ID" value="NZ_JAENRR010000010.1"/>
</dbReference>
<evidence type="ECO:0000313" key="3">
    <source>
        <dbReference type="Proteomes" id="UP000605676"/>
    </source>
</evidence>
<reference evidence="2 3" key="1">
    <citation type="submission" date="2021-01" db="EMBL/GenBank/DDBJ databases">
        <title>Carboxyliciviraga sp.nov., isolated from coastal sediments.</title>
        <authorList>
            <person name="Lu D."/>
            <person name="Zhang T."/>
        </authorList>
    </citation>
    <scope>NUCLEOTIDE SEQUENCE [LARGE SCALE GENOMIC DNA]</scope>
    <source>
        <strain evidence="2 3">N1Y132</strain>
    </source>
</reference>
<protein>
    <submittedName>
        <fullName evidence="2">Carboxypeptidase-like regulatory domain-containing protein</fullName>
    </submittedName>
</protein>
<dbReference type="InterPro" id="IPR003961">
    <property type="entry name" value="FN3_dom"/>
</dbReference>
<dbReference type="PROSITE" id="PS50853">
    <property type="entry name" value="FN3"/>
    <property type="match status" value="1"/>
</dbReference>
<dbReference type="Pfam" id="PF13715">
    <property type="entry name" value="CarbopepD_reg_2"/>
    <property type="match status" value="1"/>
</dbReference>
<organism evidence="2 3">
    <name type="scientific">Carboxylicivirga marina</name>
    <dbReference type="NCBI Taxonomy" id="2800988"/>
    <lineage>
        <taxon>Bacteria</taxon>
        <taxon>Pseudomonadati</taxon>
        <taxon>Bacteroidota</taxon>
        <taxon>Bacteroidia</taxon>
        <taxon>Marinilabiliales</taxon>
        <taxon>Marinilabiliaceae</taxon>
        <taxon>Carboxylicivirga</taxon>
    </lineage>
</organism>
<dbReference type="CDD" id="cd00063">
    <property type="entry name" value="FN3"/>
    <property type="match status" value="1"/>
</dbReference>
<dbReference type="InterPro" id="IPR036116">
    <property type="entry name" value="FN3_sf"/>
</dbReference>
<gene>
    <name evidence="2" type="ORF">JIV24_06320</name>
</gene>
<dbReference type="InterPro" id="IPR013784">
    <property type="entry name" value="Carb-bd-like_fold"/>
</dbReference>
<dbReference type="SUPFAM" id="SSF49452">
    <property type="entry name" value="Starch-binding domain-like"/>
    <property type="match status" value="1"/>
</dbReference>
<dbReference type="Gene3D" id="2.60.40.10">
    <property type="entry name" value="Immunoglobulins"/>
    <property type="match status" value="1"/>
</dbReference>
<sequence>MKNIHYLVIIFILLTAFTCEKEHLDFEKYGSVSGIILDGETYTPLEGVLVVSNPASTSTITNSEGAFVISKITNGDIAITARKKDFLTNSVSVAVYEDENTAINFFMLKDEREVGSVYIYEPVPGNGAVDQRSSFTFTWNVDQENKSKELDYTVYLFESNSTVQTIVGESLITNEVTVSDLEANTTYYWYVVAKFEGHNVANSPTWSFKTATDFE</sequence>
<comment type="caution">
    <text evidence="2">The sequence shown here is derived from an EMBL/GenBank/DDBJ whole genome shotgun (WGS) entry which is preliminary data.</text>
</comment>
<dbReference type="Proteomes" id="UP000605676">
    <property type="component" value="Unassembled WGS sequence"/>
</dbReference>
<evidence type="ECO:0000259" key="1">
    <source>
        <dbReference type="PROSITE" id="PS50853"/>
    </source>
</evidence>
<evidence type="ECO:0000313" key="2">
    <source>
        <dbReference type="EMBL" id="MBK3516950.1"/>
    </source>
</evidence>
<dbReference type="InterPro" id="IPR013783">
    <property type="entry name" value="Ig-like_fold"/>
</dbReference>
<feature type="domain" description="Fibronectin type-III" evidence="1">
    <location>
        <begin position="121"/>
        <end position="213"/>
    </location>
</feature>
<dbReference type="EMBL" id="JAENRR010000010">
    <property type="protein sequence ID" value="MBK3516950.1"/>
    <property type="molecule type" value="Genomic_DNA"/>
</dbReference>
<keyword evidence="3" id="KW-1185">Reference proteome</keyword>
<proteinExistence type="predicted"/>